<dbReference type="AlphaFoldDB" id="A0A699TFI7"/>
<dbReference type="GO" id="GO:0004475">
    <property type="term" value="F:mannose-1-phosphate guanylyltransferase (GTP) activity"/>
    <property type="evidence" value="ECO:0007669"/>
    <property type="project" value="TreeGrafter"/>
</dbReference>
<dbReference type="PANTHER" id="PTHR46390:SF1">
    <property type="entry name" value="MANNOSE-1-PHOSPHATE GUANYLYLTRANSFERASE"/>
    <property type="match status" value="1"/>
</dbReference>
<accession>A0A699TFI7</accession>
<dbReference type="Gene3D" id="3.90.550.10">
    <property type="entry name" value="Spore Coat Polysaccharide Biosynthesis Protein SpsA, Chain A"/>
    <property type="match status" value="1"/>
</dbReference>
<dbReference type="InterPro" id="IPR051161">
    <property type="entry name" value="Mannose-6P_isomerase_type2"/>
</dbReference>
<dbReference type="GO" id="GO:0009298">
    <property type="term" value="P:GDP-mannose biosynthetic process"/>
    <property type="evidence" value="ECO:0007669"/>
    <property type="project" value="TreeGrafter"/>
</dbReference>
<dbReference type="PANTHER" id="PTHR46390">
    <property type="entry name" value="MANNOSE-1-PHOSPHATE GUANYLYLTRANSFERASE"/>
    <property type="match status" value="1"/>
</dbReference>
<organism evidence="1">
    <name type="scientific">Tanacetum cinerariifolium</name>
    <name type="common">Dalmatian daisy</name>
    <name type="synonym">Chrysanthemum cinerariifolium</name>
    <dbReference type="NCBI Taxonomy" id="118510"/>
    <lineage>
        <taxon>Eukaryota</taxon>
        <taxon>Viridiplantae</taxon>
        <taxon>Streptophyta</taxon>
        <taxon>Embryophyta</taxon>
        <taxon>Tracheophyta</taxon>
        <taxon>Spermatophyta</taxon>
        <taxon>Magnoliopsida</taxon>
        <taxon>eudicotyledons</taxon>
        <taxon>Gunneridae</taxon>
        <taxon>Pentapetalae</taxon>
        <taxon>asterids</taxon>
        <taxon>campanulids</taxon>
        <taxon>Asterales</taxon>
        <taxon>Asteraceae</taxon>
        <taxon>Asteroideae</taxon>
        <taxon>Anthemideae</taxon>
        <taxon>Anthemidinae</taxon>
        <taxon>Tanacetum</taxon>
    </lineage>
</organism>
<evidence type="ECO:0000313" key="1">
    <source>
        <dbReference type="EMBL" id="GFD08590.1"/>
    </source>
</evidence>
<dbReference type="EMBL" id="BKCJ011239568">
    <property type="protein sequence ID" value="GFD08590.1"/>
    <property type="molecule type" value="Genomic_DNA"/>
</dbReference>
<feature type="non-terminal residue" evidence="1">
    <location>
        <position position="1"/>
    </location>
</feature>
<name>A0A699TFI7_TANCI</name>
<protein>
    <submittedName>
        <fullName evidence="1">Uncharacterized protein</fullName>
    </submittedName>
</protein>
<sequence length="93" mass="10561">FTEKPNLELARMFLESGDFLWNAGLFIWRADVIINAFHQSLNDVAEVFEEGKEQLGTAQEAAFIDEAYARCRNISIDFGIMEKADNVARKSSE</sequence>
<dbReference type="SUPFAM" id="SSF53448">
    <property type="entry name" value="Nucleotide-diphospho-sugar transferases"/>
    <property type="match status" value="1"/>
</dbReference>
<comment type="caution">
    <text evidence="1">The sequence shown here is derived from an EMBL/GenBank/DDBJ whole genome shotgun (WGS) entry which is preliminary data.</text>
</comment>
<gene>
    <name evidence="1" type="ORF">Tci_880559</name>
</gene>
<dbReference type="InterPro" id="IPR029044">
    <property type="entry name" value="Nucleotide-diphossugar_trans"/>
</dbReference>
<reference evidence="1" key="1">
    <citation type="journal article" date="2019" name="Sci. Rep.">
        <title>Draft genome of Tanacetum cinerariifolium, the natural source of mosquito coil.</title>
        <authorList>
            <person name="Yamashiro T."/>
            <person name="Shiraishi A."/>
            <person name="Satake H."/>
            <person name="Nakayama K."/>
        </authorList>
    </citation>
    <scope>NUCLEOTIDE SEQUENCE</scope>
</reference>
<proteinExistence type="predicted"/>